<comment type="caution">
    <text evidence="1">The sequence shown here is derived from an EMBL/GenBank/DDBJ whole genome shotgun (WGS) entry which is preliminary data.</text>
</comment>
<dbReference type="AlphaFoldDB" id="A0A2G0Q631"/>
<name>A0A2G0Q631_XENHO</name>
<accession>A0A2G0Q631</accession>
<organism evidence="1 2">
    <name type="scientific">Xenorhabdus hominickii</name>
    <dbReference type="NCBI Taxonomy" id="351679"/>
    <lineage>
        <taxon>Bacteria</taxon>
        <taxon>Pseudomonadati</taxon>
        <taxon>Pseudomonadota</taxon>
        <taxon>Gammaproteobacteria</taxon>
        <taxon>Enterobacterales</taxon>
        <taxon>Morganellaceae</taxon>
        <taxon>Xenorhabdus</taxon>
    </lineage>
</organism>
<proteinExistence type="predicted"/>
<gene>
    <name evidence="1" type="ORF">Xhom_02611</name>
</gene>
<dbReference type="EMBL" id="NJAI01000004">
    <property type="protein sequence ID" value="PHM54661.1"/>
    <property type="molecule type" value="Genomic_DNA"/>
</dbReference>
<sequence length="41" mass="4909">MNRPTRFYSMFNLANLPVEYKGELELWVLAKEKRALRNVPL</sequence>
<dbReference type="Proteomes" id="UP000225433">
    <property type="component" value="Unassembled WGS sequence"/>
</dbReference>
<protein>
    <submittedName>
        <fullName evidence="1">Uncharacterized protein</fullName>
    </submittedName>
</protein>
<reference evidence="1 2" key="1">
    <citation type="journal article" date="2017" name="Nat. Microbiol.">
        <title>Natural product diversity associated with the nematode symbionts Photorhabdus and Xenorhabdus.</title>
        <authorList>
            <person name="Tobias N.J."/>
            <person name="Wolff H."/>
            <person name="Djahanschiri B."/>
            <person name="Grundmann F."/>
            <person name="Kronenwerth M."/>
            <person name="Shi Y.M."/>
            <person name="Simonyi S."/>
            <person name="Grun P."/>
            <person name="Shapiro-Ilan D."/>
            <person name="Pidot S.J."/>
            <person name="Stinear T.P."/>
            <person name="Ebersberger I."/>
            <person name="Bode H.B."/>
        </authorList>
    </citation>
    <scope>NUCLEOTIDE SEQUENCE [LARGE SCALE GENOMIC DNA]</scope>
    <source>
        <strain evidence="1 2">DSM 17903</strain>
    </source>
</reference>
<evidence type="ECO:0000313" key="1">
    <source>
        <dbReference type="EMBL" id="PHM54661.1"/>
    </source>
</evidence>
<evidence type="ECO:0000313" key="2">
    <source>
        <dbReference type="Proteomes" id="UP000225433"/>
    </source>
</evidence>